<dbReference type="PROSITE" id="PS50082">
    <property type="entry name" value="WD_REPEATS_2"/>
    <property type="match status" value="1"/>
</dbReference>
<dbReference type="InterPro" id="IPR036322">
    <property type="entry name" value="WD40_repeat_dom_sf"/>
</dbReference>
<dbReference type="PANTHER" id="PTHR19848:SF8">
    <property type="entry name" value="F-BOX AND WD REPEAT DOMAIN CONTAINING 7"/>
    <property type="match status" value="1"/>
</dbReference>
<dbReference type="InterPro" id="IPR001680">
    <property type="entry name" value="WD40_rpt"/>
</dbReference>
<keyword evidence="1 3" id="KW-0853">WD repeat</keyword>
<dbReference type="InterPro" id="IPR015943">
    <property type="entry name" value="WD40/YVTN_repeat-like_dom_sf"/>
</dbReference>
<sequence length="212" mass="23382">MVLWTLDYHGSGMRWTQISPDGGNIALKDQDYQVLNWNLSSGELSQKISAPKTHWLRFSPNGEKIALITYDHYSLIWKLSNRGSLQPLTAHQSWIRVATFSPDGDKFASLSDDSMLRICDVSTGHCLQALQVVISDKYHGAYAITFCPQGLYVASSSGEIAQLLDVCTGHCLQTLKGHSTAISVIAFSRNGRLLVSASGAPVDDWFYSRSDP</sequence>
<name>A0ABQ6KK30_ASPOZ</name>
<accession>A0ABQ6KK30</accession>
<keyword evidence="5" id="KW-1185">Reference proteome</keyword>
<evidence type="ECO:0000256" key="2">
    <source>
        <dbReference type="ARBA" id="ARBA00022737"/>
    </source>
</evidence>
<dbReference type="Proteomes" id="UP001165189">
    <property type="component" value="Unassembled WGS sequence"/>
</dbReference>
<dbReference type="EMBL" id="BSYB01000013">
    <property type="protein sequence ID" value="GMG44944.1"/>
    <property type="molecule type" value="Genomic_DNA"/>
</dbReference>
<dbReference type="Gene3D" id="2.130.10.10">
    <property type="entry name" value="YVTN repeat-like/Quinoprotein amine dehydrogenase"/>
    <property type="match status" value="2"/>
</dbReference>
<protein>
    <submittedName>
        <fullName evidence="4">Unnamed protein product</fullName>
    </submittedName>
</protein>
<dbReference type="SMART" id="SM00320">
    <property type="entry name" value="WD40"/>
    <property type="match status" value="4"/>
</dbReference>
<evidence type="ECO:0000256" key="1">
    <source>
        <dbReference type="ARBA" id="ARBA00022574"/>
    </source>
</evidence>
<feature type="repeat" description="WD" evidence="3">
    <location>
        <begin position="88"/>
        <end position="129"/>
    </location>
</feature>
<keyword evidence="2" id="KW-0677">Repeat</keyword>
<evidence type="ECO:0000313" key="5">
    <source>
        <dbReference type="Proteomes" id="UP001165189"/>
    </source>
</evidence>
<dbReference type="Pfam" id="PF00400">
    <property type="entry name" value="WD40"/>
    <property type="match status" value="2"/>
</dbReference>
<evidence type="ECO:0000256" key="3">
    <source>
        <dbReference type="PROSITE-ProRule" id="PRU00221"/>
    </source>
</evidence>
<evidence type="ECO:0000313" key="4">
    <source>
        <dbReference type="EMBL" id="GMG44944.1"/>
    </source>
</evidence>
<dbReference type="SUPFAM" id="SSF50978">
    <property type="entry name" value="WD40 repeat-like"/>
    <property type="match status" value="1"/>
</dbReference>
<dbReference type="PANTHER" id="PTHR19848">
    <property type="entry name" value="WD40 REPEAT PROTEIN"/>
    <property type="match status" value="1"/>
</dbReference>
<reference evidence="4" key="1">
    <citation type="submission" date="2023-04" db="EMBL/GenBank/DDBJ databases">
        <title>Aspergillus oryzae var. brunneus NBRC 4377.</title>
        <authorList>
            <person name="Ichikawa N."/>
            <person name="Sato H."/>
            <person name="Tonouchi N."/>
        </authorList>
    </citation>
    <scope>NUCLEOTIDE SEQUENCE</scope>
    <source>
        <strain evidence="4">NBRC 4377</strain>
    </source>
</reference>
<comment type="caution">
    <text evidence="4">The sequence shown here is derived from an EMBL/GenBank/DDBJ whole genome shotgun (WGS) entry which is preliminary data.</text>
</comment>
<organism evidence="4 5">
    <name type="scientific">Aspergillus oryzae var. brunneus</name>
    <dbReference type="NCBI Taxonomy" id="332754"/>
    <lineage>
        <taxon>Eukaryota</taxon>
        <taxon>Fungi</taxon>
        <taxon>Dikarya</taxon>
        <taxon>Ascomycota</taxon>
        <taxon>Pezizomycotina</taxon>
        <taxon>Eurotiomycetes</taxon>
        <taxon>Eurotiomycetidae</taxon>
        <taxon>Eurotiales</taxon>
        <taxon>Aspergillaceae</taxon>
        <taxon>Aspergillus</taxon>
        <taxon>Aspergillus subgen. Circumdati</taxon>
    </lineage>
</organism>
<proteinExistence type="predicted"/>
<gene>
    <name evidence="4" type="ORF">Aory05_000384600</name>
</gene>